<evidence type="ECO:0000256" key="5">
    <source>
        <dbReference type="SAM" id="MobiDB-lite"/>
    </source>
</evidence>
<feature type="domain" description="SH3" evidence="6">
    <location>
        <begin position="472"/>
        <end position="530"/>
    </location>
</feature>
<dbReference type="InterPro" id="IPR001452">
    <property type="entry name" value="SH3_domain"/>
</dbReference>
<dbReference type="PRINTS" id="PR00452">
    <property type="entry name" value="SH3DOMAIN"/>
</dbReference>
<dbReference type="GO" id="GO:0007010">
    <property type="term" value="P:cytoskeleton organization"/>
    <property type="evidence" value="ECO:0007669"/>
    <property type="project" value="TreeGrafter"/>
</dbReference>
<organism evidence="8 9">
    <name type="scientific">Pomacea canaliculata</name>
    <name type="common">Golden apple snail</name>
    <dbReference type="NCBI Taxonomy" id="400727"/>
    <lineage>
        <taxon>Eukaryota</taxon>
        <taxon>Metazoa</taxon>
        <taxon>Spiralia</taxon>
        <taxon>Lophotrochozoa</taxon>
        <taxon>Mollusca</taxon>
        <taxon>Gastropoda</taxon>
        <taxon>Caenogastropoda</taxon>
        <taxon>Architaenioglossa</taxon>
        <taxon>Ampullarioidea</taxon>
        <taxon>Ampullariidae</taxon>
        <taxon>Pomacea</taxon>
    </lineage>
</organism>
<feature type="compositionally biased region" description="Low complexity" evidence="5">
    <location>
        <begin position="425"/>
        <end position="446"/>
    </location>
</feature>
<feature type="region of interest" description="Disordered" evidence="5">
    <location>
        <begin position="89"/>
        <end position="116"/>
    </location>
</feature>
<protein>
    <recommendedName>
        <fullName evidence="10">SH3 domain-containing protein</fullName>
    </recommendedName>
</protein>
<dbReference type="PROSITE" id="PS50002">
    <property type="entry name" value="SH3"/>
    <property type="match status" value="1"/>
</dbReference>
<dbReference type="GO" id="GO:0005768">
    <property type="term" value="C:endosome"/>
    <property type="evidence" value="ECO:0007669"/>
    <property type="project" value="TreeGrafter"/>
</dbReference>
<keyword evidence="4" id="KW-0175">Coiled coil</keyword>
<dbReference type="GO" id="GO:0097320">
    <property type="term" value="P:plasma membrane tubulation"/>
    <property type="evidence" value="ECO:0007669"/>
    <property type="project" value="TreeGrafter"/>
</dbReference>
<evidence type="ECO:0000313" key="9">
    <source>
        <dbReference type="Proteomes" id="UP000245119"/>
    </source>
</evidence>
<evidence type="ECO:0000259" key="7">
    <source>
        <dbReference type="PROSITE" id="PS51741"/>
    </source>
</evidence>
<feature type="region of interest" description="Disordered" evidence="5">
    <location>
        <begin position="404"/>
        <end position="469"/>
    </location>
</feature>
<dbReference type="InterPro" id="IPR036028">
    <property type="entry name" value="SH3-like_dom_sf"/>
</dbReference>
<evidence type="ECO:0000256" key="1">
    <source>
        <dbReference type="ARBA" id="ARBA00004184"/>
    </source>
</evidence>
<dbReference type="SMART" id="SM00326">
    <property type="entry name" value="SH3"/>
    <property type="match status" value="1"/>
</dbReference>
<dbReference type="SUPFAM" id="SSF50044">
    <property type="entry name" value="SH3-domain"/>
    <property type="match status" value="1"/>
</dbReference>
<dbReference type="OrthoDB" id="10255128at2759"/>
<evidence type="ECO:0000256" key="3">
    <source>
        <dbReference type="PROSITE-ProRule" id="PRU00192"/>
    </source>
</evidence>
<dbReference type="Gene3D" id="2.30.30.40">
    <property type="entry name" value="SH3 Domains"/>
    <property type="match status" value="1"/>
</dbReference>
<feature type="compositionally biased region" description="Polar residues" evidence="5">
    <location>
        <begin position="102"/>
        <end position="116"/>
    </location>
</feature>
<comment type="subcellular location">
    <subcellularLocation>
        <location evidence="1">Endomembrane system</location>
        <topology evidence="1">Peripheral membrane protein</topology>
    </subcellularLocation>
</comment>
<gene>
    <name evidence="8" type="ORF">C0Q70_05210</name>
</gene>
<name>A0A2T7PKL2_POMCA</name>
<dbReference type="InterPro" id="IPR031160">
    <property type="entry name" value="F_BAR_dom"/>
</dbReference>
<dbReference type="STRING" id="400727.A0A2T7PKL2"/>
<dbReference type="PROSITE" id="PS51741">
    <property type="entry name" value="F_BAR"/>
    <property type="match status" value="1"/>
</dbReference>
<feature type="region of interest" description="Disordered" evidence="5">
    <location>
        <begin position="230"/>
        <end position="252"/>
    </location>
</feature>
<dbReference type="InterPro" id="IPR027267">
    <property type="entry name" value="AH/BAR_dom_sf"/>
</dbReference>
<dbReference type="Proteomes" id="UP000245119">
    <property type="component" value="Linkage Group LG3"/>
</dbReference>
<keyword evidence="9" id="KW-1185">Reference proteome</keyword>
<dbReference type="GO" id="GO:0005543">
    <property type="term" value="F:phospholipid binding"/>
    <property type="evidence" value="ECO:0007669"/>
    <property type="project" value="TreeGrafter"/>
</dbReference>
<dbReference type="Pfam" id="PF00018">
    <property type="entry name" value="SH3_1"/>
    <property type="match status" value="1"/>
</dbReference>
<dbReference type="SUPFAM" id="SSF103657">
    <property type="entry name" value="BAR/IMD domain-like"/>
    <property type="match status" value="1"/>
</dbReference>
<dbReference type="GO" id="GO:0030100">
    <property type="term" value="P:regulation of endocytosis"/>
    <property type="evidence" value="ECO:0007669"/>
    <property type="project" value="TreeGrafter"/>
</dbReference>
<evidence type="ECO:0000259" key="6">
    <source>
        <dbReference type="PROSITE" id="PS50002"/>
    </source>
</evidence>
<comment type="caution">
    <text evidence="8">The sequence shown here is derived from an EMBL/GenBank/DDBJ whole genome shotgun (WGS) entry which is preliminary data.</text>
</comment>
<sequence>MEDIVEKDRTNLTPKNVEAIGFIEYDLRARGLRAIQMVPSDQMIKNEISAHASYTVHLEREAHLAKKKQDTVCQNAVQKRKLEDCISFQPTKKQQLPHPATEPSTQTAKRPTETTQPANIVTGQIDILTNTPEKSAPKCPEYGTGQAAWYGVLQEADEVSSLHTDMAERLMTEVYASIKAWQKENYHKSLMHFKESKDFEDSFRKAQKPWGKLLGKVMAARKDYHTACRTEKSTANQENNAKGDSTVSQDSVRKLQEKLEKCRLEVQATREKYEACLNDLNGYNARYIEDMTEVYKKCQDFERKRIEFFKKTFFEIHRCLDLSVDPRYAQVYTNLHGTVARTEPDQDLKWWSTSHGVDMPMAWPAFEEYSPELQAISRRGKGQVSAGEGGITITSIRHSREDSLGSFTSETNQPPTYSSVSQRNSVAVTGASSSTRAAASSSVPASYGRNGDNPFGETDEGDEEGFDLDDNSNGWAVRALYDYDKAEEDEIGFKAGDVFVQLTNEDEMGWCKGRKDGVVGLFPSNYVERI</sequence>
<reference evidence="8 9" key="1">
    <citation type="submission" date="2018-04" db="EMBL/GenBank/DDBJ databases">
        <title>The genome of golden apple snail Pomacea canaliculata provides insight into stress tolerance and invasive adaptation.</title>
        <authorList>
            <person name="Liu C."/>
            <person name="Liu B."/>
            <person name="Ren Y."/>
            <person name="Zhang Y."/>
            <person name="Wang H."/>
            <person name="Li S."/>
            <person name="Jiang F."/>
            <person name="Yin L."/>
            <person name="Zhang G."/>
            <person name="Qian W."/>
            <person name="Fan W."/>
        </authorList>
    </citation>
    <scope>NUCLEOTIDE SEQUENCE [LARGE SCALE GENOMIC DNA]</scope>
    <source>
        <strain evidence="8">SZHN2017</strain>
        <tissue evidence="8">Muscle</tissue>
    </source>
</reference>
<dbReference type="AlphaFoldDB" id="A0A2T7PKL2"/>
<feature type="compositionally biased region" description="Polar residues" evidence="5">
    <location>
        <begin position="233"/>
        <end position="250"/>
    </location>
</feature>
<dbReference type="PANTHER" id="PTHR23065:SF11">
    <property type="entry name" value="SYNDAPIN, ISOFORM C"/>
    <property type="match status" value="1"/>
</dbReference>
<evidence type="ECO:0000256" key="4">
    <source>
        <dbReference type="PROSITE-ProRule" id="PRU01077"/>
    </source>
</evidence>
<keyword evidence="2 3" id="KW-0728">SH3 domain</keyword>
<evidence type="ECO:0000313" key="8">
    <source>
        <dbReference type="EMBL" id="PVD33948.1"/>
    </source>
</evidence>
<feature type="compositionally biased region" description="Polar residues" evidence="5">
    <location>
        <begin position="405"/>
        <end position="424"/>
    </location>
</feature>
<dbReference type="PANTHER" id="PTHR23065">
    <property type="entry name" value="PROLINE-SERINE-THREONINE PHOSPHATASE INTERACTING PROTEIN 1"/>
    <property type="match status" value="1"/>
</dbReference>
<dbReference type="GO" id="GO:0005886">
    <property type="term" value="C:plasma membrane"/>
    <property type="evidence" value="ECO:0007669"/>
    <property type="project" value="TreeGrafter"/>
</dbReference>
<feature type="compositionally biased region" description="Acidic residues" evidence="5">
    <location>
        <begin position="457"/>
        <end position="469"/>
    </location>
</feature>
<feature type="domain" description="F-BAR" evidence="7">
    <location>
        <begin position="131"/>
        <end position="347"/>
    </location>
</feature>
<accession>A0A2T7PKL2</accession>
<proteinExistence type="predicted"/>
<evidence type="ECO:0008006" key="10">
    <source>
        <dbReference type="Google" id="ProtNLM"/>
    </source>
</evidence>
<dbReference type="EMBL" id="PZQS01000003">
    <property type="protein sequence ID" value="PVD33948.1"/>
    <property type="molecule type" value="Genomic_DNA"/>
</dbReference>
<dbReference type="FunFam" id="1.20.1270.60:FF:000009">
    <property type="entry name" value="Protein kinase C and casein kinase substrate in neurons 2"/>
    <property type="match status" value="1"/>
</dbReference>
<evidence type="ECO:0000256" key="2">
    <source>
        <dbReference type="ARBA" id="ARBA00022443"/>
    </source>
</evidence>
<dbReference type="Gene3D" id="1.20.1270.60">
    <property type="entry name" value="Arfaptin homology (AH) domain/BAR domain"/>
    <property type="match status" value="1"/>
</dbReference>